<keyword evidence="3" id="KW-1185">Reference proteome</keyword>
<accession>A0ABT4W1N0</accession>
<feature type="transmembrane region" description="Helical" evidence="1">
    <location>
        <begin position="330"/>
        <end position="349"/>
    </location>
</feature>
<evidence type="ECO:0000256" key="1">
    <source>
        <dbReference type="SAM" id="Phobius"/>
    </source>
</evidence>
<sequence>MVISTDGDFPELGVMPEFVVGITGHRDIAINDIDGVRDQLRMTLRNIANMIRHMPIRVATGLAEGADTLAAEVALELGLGVVAVLPMPRDHYINDFEGEARTRYEKLLADDRIHVLEIPLAEGLTSDDMSKQSARDGQYLLLGDYLRRRSNLLVAIWDGVDANLVGGTSDVVMRYLSDGLGEKPIKVKQEEHQAEICGNILAWIPARRQKSPGGELPSDASYLISNANYDCYWQDEAIPDFVLTRWAGFDEFYAERHSDRGANLPGYGLSEAGDGATTSVAHGLDAEFIRADQIARYYQARSHKLFALFGLLAASMGLAFLIYAKLLASKFLLIIYVALFAAGFLGFRYSHRQHLHSKHLAYRAFAETLRVQFFLILSGAGARYNPRRILALTSVDQFHRFEWLQDAIRIAEPLVYFGHCEKGDALNVVQTRWIGDQLGYFEKKRHLLHQQHQRLETIKVGLLVGSVIGALALIFFKKTLIHLEMMGYDSKAWLVFFMGLLPLWVAVWELYQGKMATRELLWQYANQSRYFHAANRGIEQAANLEDGHKIIRDLADKALIEIYMWSVHRFHREHEPPAAG</sequence>
<protein>
    <recommendedName>
        <fullName evidence="4">DUF4231 domain-containing protein</fullName>
    </recommendedName>
</protein>
<dbReference type="RefSeq" id="WP_271053424.1">
    <property type="nucleotide sequence ID" value="NZ_JAQIIO010000003.1"/>
</dbReference>
<proteinExistence type="predicted"/>
<dbReference type="EMBL" id="JAQIIO010000003">
    <property type="protein sequence ID" value="MDA5093722.1"/>
    <property type="molecule type" value="Genomic_DNA"/>
</dbReference>
<feature type="transmembrane region" description="Helical" evidence="1">
    <location>
        <begin position="305"/>
        <end position="324"/>
    </location>
</feature>
<feature type="transmembrane region" description="Helical" evidence="1">
    <location>
        <begin position="492"/>
        <end position="511"/>
    </location>
</feature>
<comment type="caution">
    <text evidence="2">The sequence shown here is derived from an EMBL/GenBank/DDBJ whole genome shotgun (WGS) entry which is preliminary data.</text>
</comment>
<dbReference type="Gene3D" id="3.40.50.450">
    <property type="match status" value="1"/>
</dbReference>
<dbReference type="Proteomes" id="UP001528040">
    <property type="component" value="Unassembled WGS sequence"/>
</dbReference>
<evidence type="ECO:0008006" key="4">
    <source>
        <dbReference type="Google" id="ProtNLM"/>
    </source>
</evidence>
<keyword evidence="1" id="KW-0472">Membrane</keyword>
<reference evidence="2 3" key="1">
    <citation type="submission" date="2023-01" db="EMBL/GenBank/DDBJ databases">
        <authorList>
            <person name="Yoon J.-W."/>
        </authorList>
    </citation>
    <scope>NUCLEOTIDE SEQUENCE [LARGE SCALE GENOMIC DNA]</scope>
    <source>
        <strain evidence="2 3">KMU-50</strain>
    </source>
</reference>
<organism evidence="2 3">
    <name type="scientific">Aliiroseovarius salicola</name>
    <dbReference type="NCBI Taxonomy" id="3009082"/>
    <lineage>
        <taxon>Bacteria</taxon>
        <taxon>Pseudomonadati</taxon>
        <taxon>Pseudomonadota</taxon>
        <taxon>Alphaproteobacteria</taxon>
        <taxon>Rhodobacterales</taxon>
        <taxon>Paracoccaceae</taxon>
        <taxon>Aliiroseovarius</taxon>
    </lineage>
</organism>
<keyword evidence="1" id="KW-0812">Transmembrane</keyword>
<name>A0ABT4W1N0_9RHOB</name>
<gene>
    <name evidence="2" type="ORF">O2N63_06435</name>
</gene>
<feature type="transmembrane region" description="Helical" evidence="1">
    <location>
        <begin position="460"/>
        <end position="480"/>
    </location>
</feature>
<evidence type="ECO:0000313" key="2">
    <source>
        <dbReference type="EMBL" id="MDA5093722.1"/>
    </source>
</evidence>
<keyword evidence="1" id="KW-1133">Transmembrane helix</keyword>
<dbReference type="SUPFAM" id="SSF102405">
    <property type="entry name" value="MCP/YpsA-like"/>
    <property type="match status" value="1"/>
</dbReference>
<evidence type="ECO:0000313" key="3">
    <source>
        <dbReference type="Proteomes" id="UP001528040"/>
    </source>
</evidence>